<proteinExistence type="predicted"/>
<sequence>MRCLPLFCLLLAMPGANALVLLTEDYPPFNMLEDGRVSGISTQILREAVNRAGLSAQFDLLPWARSLALAASRSDTCVYSAVRSAKRESQFKWIGPLVDDKIALFALTGSAIRLDSVADAKQYKVGGYLADAYGDYVERQGVTLDRAPADRHNLPKLMSGRIDLWVAGVISGAYKANREGYQGEVRVVITMGNPGDTQMWLACNPGMSDALFQKLDNAVQSVLQDGTAAGFAARYR</sequence>
<dbReference type="InterPro" id="IPR001638">
    <property type="entry name" value="Solute-binding_3/MltF_N"/>
</dbReference>
<comment type="caution">
    <text evidence="3">The sequence shown here is derived from an EMBL/GenBank/DDBJ whole genome shotgun (WGS) entry which is preliminary data.</text>
</comment>
<dbReference type="Proteomes" id="UP001156706">
    <property type="component" value="Unassembled WGS sequence"/>
</dbReference>
<name>A0ABQ5YND3_9NEIS</name>
<dbReference type="SUPFAM" id="SSF53850">
    <property type="entry name" value="Periplasmic binding protein-like II"/>
    <property type="match status" value="1"/>
</dbReference>
<dbReference type="RefSeq" id="WP_284198331.1">
    <property type="nucleotide sequence ID" value="NZ_BSOG01000007.1"/>
</dbReference>
<dbReference type="EMBL" id="BSOG01000007">
    <property type="protein sequence ID" value="GLR15267.1"/>
    <property type="molecule type" value="Genomic_DNA"/>
</dbReference>
<organism evidence="3 4">
    <name type="scientific">Chitinimonas prasina</name>
    <dbReference type="NCBI Taxonomy" id="1434937"/>
    <lineage>
        <taxon>Bacteria</taxon>
        <taxon>Pseudomonadati</taxon>
        <taxon>Pseudomonadota</taxon>
        <taxon>Betaproteobacteria</taxon>
        <taxon>Neisseriales</taxon>
        <taxon>Chitinibacteraceae</taxon>
        <taxon>Chitinimonas</taxon>
    </lineage>
</organism>
<keyword evidence="4" id="KW-1185">Reference proteome</keyword>
<protein>
    <recommendedName>
        <fullName evidence="2">Solute-binding protein family 3/N-terminal domain-containing protein</fullName>
    </recommendedName>
</protein>
<reference evidence="4" key="1">
    <citation type="journal article" date="2019" name="Int. J. Syst. Evol. Microbiol.">
        <title>The Global Catalogue of Microorganisms (GCM) 10K type strain sequencing project: providing services to taxonomists for standard genome sequencing and annotation.</title>
        <authorList>
            <consortium name="The Broad Institute Genomics Platform"/>
            <consortium name="The Broad Institute Genome Sequencing Center for Infectious Disease"/>
            <person name="Wu L."/>
            <person name="Ma J."/>
        </authorList>
    </citation>
    <scope>NUCLEOTIDE SEQUENCE [LARGE SCALE GENOMIC DNA]</scope>
    <source>
        <strain evidence="4">NBRC 110044</strain>
    </source>
</reference>
<feature type="signal peptide" evidence="1">
    <location>
        <begin position="1"/>
        <end position="18"/>
    </location>
</feature>
<gene>
    <name evidence="3" type="ORF">GCM10007907_40570</name>
</gene>
<feature type="domain" description="Solute-binding protein family 3/N-terminal" evidence="2">
    <location>
        <begin position="22"/>
        <end position="235"/>
    </location>
</feature>
<feature type="chain" id="PRO_5046141970" description="Solute-binding protein family 3/N-terminal domain-containing protein" evidence="1">
    <location>
        <begin position="19"/>
        <end position="236"/>
    </location>
</feature>
<accession>A0ABQ5YND3</accession>
<evidence type="ECO:0000259" key="2">
    <source>
        <dbReference type="Pfam" id="PF00497"/>
    </source>
</evidence>
<keyword evidence="1" id="KW-0732">Signal</keyword>
<evidence type="ECO:0000313" key="3">
    <source>
        <dbReference type="EMBL" id="GLR15267.1"/>
    </source>
</evidence>
<dbReference type="PANTHER" id="PTHR38834:SF3">
    <property type="entry name" value="SOLUTE-BINDING PROTEIN FAMILY 3_N-TERMINAL DOMAIN-CONTAINING PROTEIN"/>
    <property type="match status" value="1"/>
</dbReference>
<evidence type="ECO:0000313" key="4">
    <source>
        <dbReference type="Proteomes" id="UP001156706"/>
    </source>
</evidence>
<evidence type="ECO:0000256" key="1">
    <source>
        <dbReference type="SAM" id="SignalP"/>
    </source>
</evidence>
<dbReference type="PANTHER" id="PTHR38834">
    <property type="entry name" value="PERIPLASMIC SUBSTRATE BINDING PROTEIN FAMILY 3"/>
    <property type="match status" value="1"/>
</dbReference>
<dbReference type="Pfam" id="PF00497">
    <property type="entry name" value="SBP_bac_3"/>
    <property type="match status" value="1"/>
</dbReference>
<dbReference type="Gene3D" id="3.40.190.10">
    <property type="entry name" value="Periplasmic binding protein-like II"/>
    <property type="match status" value="2"/>
</dbReference>